<protein>
    <submittedName>
        <fullName evidence="2">Uncharacterized protein</fullName>
    </submittedName>
</protein>
<evidence type="ECO:0000256" key="1">
    <source>
        <dbReference type="SAM" id="MobiDB-lite"/>
    </source>
</evidence>
<feature type="compositionally biased region" description="Polar residues" evidence="1">
    <location>
        <begin position="255"/>
        <end position="269"/>
    </location>
</feature>
<gene>
    <name evidence="2" type="ORF">S7711_08303</name>
</gene>
<dbReference type="EMBL" id="KL648712">
    <property type="protein sequence ID" value="KEY65196.1"/>
    <property type="molecule type" value="Genomic_DNA"/>
</dbReference>
<sequence>MGDPAMAESLQHQLKPFIKPREQVNYIRRILALHLATISPGDSVKHSWALADGVQPVSDAIESTGYQKEYIDAVNSHISARTQFNTLSQSCNSPESAQPQTPGLTAVEDRISLLKLKDKHRRLVEVERHLNILLQQPASVPGFISQEQLLQDVAPLPGVPGEVLQSLAVQQNNSQPALKERIRELERTVLRAKVLQRQQEQLLRAAKEMSRNRASTSTLSERLTALNATRNDLITWIEGELSKASSTEDTRRESNSQMNKLVDHQSTVSQHVAQVKGKYEKYIQRRRDILNLLKQRQPPTLTQPKLSLRADDLGGKSHPPLEFLLTPYVEMLLSNSSDLKAMITQKSHLNQSLAKQSTSTGQAIRHLAEESQLLPQYPLNKSNRRKSVIREDLPAKSNSRSALTEQVKPWVFAADAAKIATLETVTETVEGGQVALEGFMQNVHAMQLLLGQQTNGATQSVDDKEATDEDVWLATSTEQNAKPRKHTGSSTEKQQENDLWSRLHGSLGLIGHDE</sequence>
<dbReference type="AlphaFoldDB" id="A0A084AIR7"/>
<evidence type="ECO:0000313" key="2">
    <source>
        <dbReference type="EMBL" id="KEY65196.1"/>
    </source>
</evidence>
<name>A0A084AIR7_STACB</name>
<reference evidence="2 3" key="1">
    <citation type="journal article" date="2014" name="BMC Genomics">
        <title>Comparative genome sequencing reveals chemotype-specific gene clusters in the toxigenic black mold Stachybotrys.</title>
        <authorList>
            <person name="Semeiks J."/>
            <person name="Borek D."/>
            <person name="Otwinowski Z."/>
            <person name="Grishin N.V."/>
        </authorList>
    </citation>
    <scope>NUCLEOTIDE SEQUENCE [LARGE SCALE GENOMIC DNA]</scope>
    <source>
        <strain evidence="3">CBS 109288 / IBT 7711</strain>
    </source>
</reference>
<organism evidence="2 3">
    <name type="scientific">Stachybotrys chartarum (strain CBS 109288 / IBT 7711)</name>
    <name type="common">Toxic black mold</name>
    <name type="synonym">Stilbospora chartarum</name>
    <dbReference type="NCBI Taxonomy" id="1280523"/>
    <lineage>
        <taxon>Eukaryota</taxon>
        <taxon>Fungi</taxon>
        <taxon>Dikarya</taxon>
        <taxon>Ascomycota</taxon>
        <taxon>Pezizomycotina</taxon>
        <taxon>Sordariomycetes</taxon>
        <taxon>Hypocreomycetidae</taxon>
        <taxon>Hypocreales</taxon>
        <taxon>Stachybotryaceae</taxon>
        <taxon>Stachybotrys</taxon>
    </lineage>
</organism>
<dbReference type="Proteomes" id="UP000028045">
    <property type="component" value="Unassembled WGS sequence"/>
</dbReference>
<evidence type="ECO:0000313" key="3">
    <source>
        <dbReference type="Proteomes" id="UP000028045"/>
    </source>
</evidence>
<keyword evidence="3" id="KW-1185">Reference proteome</keyword>
<proteinExistence type="predicted"/>
<feature type="region of interest" description="Disordered" evidence="1">
    <location>
        <begin position="474"/>
        <end position="514"/>
    </location>
</feature>
<accession>A0A084AIR7</accession>
<feature type="region of interest" description="Disordered" evidence="1">
    <location>
        <begin position="244"/>
        <end position="269"/>
    </location>
</feature>
<dbReference type="HOGENOM" id="CLU_036914_0_0_1"/>
<dbReference type="OrthoDB" id="5402392at2759"/>